<dbReference type="CDD" id="cd06579">
    <property type="entry name" value="TM_PBP1_transp_AraH_like"/>
    <property type="match status" value="1"/>
</dbReference>
<geneLocation type="plasmid" evidence="9">
    <name>pp88_c</name>
</geneLocation>
<keyword evidence="3 7" id="KW-0812">Transmembrane</keyword>
<dbReference type="AlphaFoldDB" id="A0A2I7KG62"/>
<name>A0A2I7KG62_9RHOB</name>
<comment type="subcellular location">
    <subcellularLocation>
        <location evidence="1">Cell membrane</location>
        <topology evidence="1">Multi-pass membrane protein</topology>
    </subcellularLocation>
</comment>
<evidence type="ECO:0000256" key="3">
    <source>
        <dbReference type="ARBA" id="ARBA00022692"/>
    </source>
</evidence>
<protein>
    <submittedName>
        <fullName evidence="8">Ribose transport system permease protein RbsC</fullName>
    </submittedName>
</protein>
<sequence length="351" mass="36416">MQDGFKTSGVRDQELSSLKGGELPSGPKADWWKQASNILQKHGPLVALVGLCILFSLAAPNFASLGNFVAVLEAAAVPAIVAIGLTFVLMQASIDLSVEGVSSLGNIIVSIMVANTVTGTDIGLWALPLVIATGAAIGLLNGVISIYARMPSLIVTLGSWLIALGLASLLFPNRQPQILDTRITSLAIDKHFGVSSLVYLAVAIALLAILVEKNTVFGRMSRAIGENGPVLRMSGIRVNRYKMAAFTVAGACFAIAGLFIAARIGVGNPRSGIGLLFPSIAACVVGGTLLSGGHGGIRQSMIGVLILVTLRNGLIQIGVDPLLQSAVEGAVIITAVAASTWHLRSKIRIIK</sequence>
<feature type="transmembrane region" description="Helical" evidence="7">
    <location>
        <begin position="96"/>
        <end position="116"/>
    </location>
</feature>
<keyword evidence="4 7" id="KW-1133">Transmembrane helix</keyword>
<dbReference type="GO" id="GO:0022857">
    <property type="term" value="F:transmembrane transporter activity"/>
    <property type="evidence" value="ECO:0007669"/>
    <property type="project" value="InterPro"/>
</dbReference>
<dbReference type="InterPro" id="IPR001851">
    <property type="entry name" value="ABC_transp_permease"/>
</dbReference>
<proteinExistence type="predicted"/>
<feature type="region of interest" description="Disordered" evidence="6">
    <location>
        <begin position="1"/>
        <end position="22"/>
    </location>
</feature>
<keyword evidence="5 7" id="KW-0472">Membrane</keyword>
<feature type="transmembrane region" description="Helical" evidence="7">
    <location>
        <begin position="152"/>
        <end position="171"/>
    </location>
</feature>
<gene>
    <name evidence="8" type="primary">rbsC_2</name>
    <name evidence="8" type="ORF">PhaeoP88_04267</name>
</gene>
<dbReference type="RefSeq" id="WP_102884635.1">
    <property type="nucleotide sequence ID" value="NZ_CP010728.1"/>
</dbReference>
<keyword evidence="2" id="KW-1003">Cell membrane</keyword>
<evidence type="ECO:0000256" key="4">
    <source>
        <dbReference type="ARBA" id="ARBA00022989"/>
    </source>
</evidence>
<feature type="transmembrane region" description="Helical" evidence="7">
    <location>
        <begin position="272"/>
        <end position="290"/>
    </location>
</feature>
<dbReference type="Pfam" id="PF02653">
    <property type="entry name" value="BPD_transp_2"/>
    <property type="match status" value="1"/>
</dbReference>
<dbReference type="EMBL" id="CP010728">
    <property type="protein sequence ID" value="AUR01579.1"/>
    <property type="molecule type" value="Genomic_DNA"/>
</dbReference>
<dbReference type="GO" id="GO:0005886">
    <property type="term" value="C:plasma membrane"/>
    <property type="evidence" value="ECO:0007669"/>
    <property type="project" value="UniProtKB-SubCell"/>
</dbReference>
<evidence type="ECO:0000313" key="9">
    <source>
        <dbReference type="Proteomes" id="UP000236447"/>
    </source>
</evidence>
<reference evidence="8 9" key="2">
    <citation type="journal article" date="2017" name="Genome Biol. Evol.">
        <title>Trajectories and Drivers of Genome Evolution in Surface-Associated Marine Phaeobacter.</title>
        <authorList>
            <person name="Freese H.M."/>
            <person name="Sikorski J."/>
            <person name="Bunk B."/>
            <person name="Scheuner C."/>
            <person name="Meier-Kolthoff J.P."/>
            <person name="Sproer C."/>
            <person name="Gram L."/>
            <person name="Overmann J."/>
        </authorList>
    </citation>
    <scope>NUCLEOTIDE SEQUENCE [LARGE SCALE GENOMIC DNA]</scope>
    <source>
        <strain evidence="8 9">P88</strain>
        <plasmid evidence="9">pp88_c</plasmid>
    </source>
</reference>
<feature type="transmembrane region" description="Helical" evidence="7">
    <location>
        <begin position="243"/>
        <end position="266"/>
    </location>
</feature>
<evidence type="ECO:0000256" key="5">
    <source>
        <dbReference type="ARBA" id="ARBA00023136"/>
    </source>
</evidence>
<evidence type="ECO:0000313" key="8">
    <source>
        <dbReference type="EMBL" id="AUR01579.1"/>
    </source>
</evidence>
<feature type="transmembrane region" description="Helical" evidence="7">
    <location>
        <begin position="68"/>
        <end position="89"/>
    </location>
</feature>
<dbReference type="PANTHER" id="PTHR32196">
    <property type="entry name" value="ABC TRANSPORTER PERMEASE PROTEIN YPHD-RELATED-RELATED"/>
    <property type="match status" value="1"/>
</dbReference>
<reference evidence="8 9" key="1">
    <citation type="journal article" date="2017" name="Front. Microbiol.">
        <title>Phaeobacter piscinae sp. nov., a species of the Roseobacter group and potential aquaculture probiont.</title>
        <authorList>
            <person name="Sonnenschein E.C."/>
            <person name="Phippen C.B.W."/>
            <person name="Nielsen K.F."/>
            <person name="Mateiu R.V."/>
            <person name="Melchiorsen J."/>
            <person name="Gram L."/>
            <person name="Overmann J."/>
            <person name="Freese H.M."/>
        </authorList>
    </citation>
    <scope>NUCLEOTIDE SEQUENCE [LARGE SCALE GENOMIC DNA]</scope>
    <source>
        <strain evidence="8 9">P88</strain>
        <plasmid evidence="9">pp88_c</plasmid>
    </source>
</reference>
<evidence type="ECO:0000256" key="2">
    <source>
        <dbReference type="ARBA" id="ARBA00022475"/>
    </source>
</evidence>
<feature type="transmembrane region" description="Helical" evidence="7">
    <location>
        <begin position="191"/>
        <end position="211"/>
    </location>
</feature>
<evidence type="ECO:0000256" key="6">
    <source>
        <dbReference type="SAM" id="MobiDB-lite"/>
    </source>
</evidence>
<dbReference type="Proteomes" id="UP000236447">
    <property type="component" value="Plasmid pP88_c"/>
</dbReference>
<organism evidence="8 9">
    <name type="scientific">Phaeobacter inhibens</name>
    <dbReference type="NCBI Taxonomy" id="221822"/>
    <lineage>
        <taxon>Bacteria</taxon>
        <taxon>Pseudomonadati</taxon>
        <taxon>Pseudomonadota</taxon>
        <taxon>Alphaproteobacteria</taxon>
        <taxon>Rhodobacterales</taxon>
        <taxon>Roseobacteraceae</taxon>
        <taxon>Phaeobacter</taxon>
    </lineage>
</organism>
<evidence type="ECO:0000256" key="7">
    <source>
        <dbReference type="SAM" id="Phobius"/>
    </source>
</evidence>
<keyword evidence="8" id="KW-0614">Plasmid</keyword>
<feature type="transmembrane region" description="Helical" evidence="7">
    <location>
        <begin position="43"/>
        <end position="62"/>
    </location>
</feature>
<feature type="transmembrane region" description="Helical" evidence="7">
    <location>
        <begin position="122"/>
        <end position="140"/>
    </location>
</feature>
<evidence type="ECO:0000256" key="1">
    <source>
        <dbReference type="ARBA" id="ARBA00004651"/>
    </source>
</evidence>
<dbReference type="PANTHER" id="PTHR32196:SF72">
    <property type="entry name" value="RIBOSE IMPORT PERMEASE PROTEIN RBSC"/>
    <property type="match status" value="1"/>
</dbReference>
<accession>A0A2I7KG62</accession>